<evidence type="ECO:0000256" key="2">
    <source>
        <dbReference type="ARBA" id="ARBA00007448"/>
    </source>
</evidence>
<dbReference type="CDD" id="cd19510">
    <property type="entry name" value="RecA-like_BCS1"/>
    <property type="match status" value="1"/>
</dbReference>
<dbReference type="InterPro" id="IPR027417">
    <property type="entry name" value="P-loop_NTPase"/>
</dbReference>
<evidence type="ECO:0000256" key="5">
    <source>
        <dbReference type="RuleBase" id="RU003651"/>
    </source>
</evidence>
<dbReference type="InterPro" id="IPR025753">
    <property type="entry name" value="AAA_N_dom"/>
</dbReference>
<dbReference type="InterPro" id="IPR050747">
    <property type="entry name" value="Mitochondrial_chaperone_BCS1"/>
</dbReference>
<evidence type="ECO:0000313" key="8">
    <source>
        <dbReference type="EMBL" id="KAK9814148.1"/>
    </source>
</evidence>
<organism evidence="8 9">
    <name type="scientific">[Myrmecia] bisecta</name>
    <dbReference type="NCBI Taxonomy" id="41462"/>
    <lineage>
        <taxon>Eukaryota</taxon>
        <taxon>Viridiplantae</taxon>
        <taxon>Chlorophyta</taxon>
        <taxon>core chlorophytes</taxon>
        <taxon>Trebouxiophyceae</taxon>
        <taxon>Trebouxiales</taxon>
        <taxon>Trebouxiaceae</taxon>
        <taxon>Myrmecia</taxon>
    </lineage>
</organism>
<feature type="region of interest" description="Disordered" evidence="6">
    <location>
        <begin position="298"/>
        <end position="329"/>
    </location>
</feature>
<dbReference type="Proteomes" id="UP001489004">
    <property type="component" value="Unassembled WGS sequence"/>
</dbReference>
<dbReference type="Gene3D" id="3.40.50.300">
    <property type="entry name" value="P-loop containing nucleotide triphosphate hydrolases"/>
    <property type="match status" value="1"/>
</dbReference>
<name>A0AAW1Q112_9CHLO</name>
<keyword evidence="5" id="KW-0067">ATP-binding</keyword>
<dbReference type="Pfam" id="PF00004">
    <property type="entry name" value="AAA"/>
    <property type="match status" value="2"/>
</dbReference>
<dbReference type="SUPFAM" id="SSF52540">
    <property type="entry name" value="P-loop containing nucleoside triphosphate hydrolases"/>
    <property type="match status" value="1"/>
</dbReference>
<reference evidence="8 9" key="1">
    <citation type="journal article" date="2024" name="Nat. Commun.">
        <title>Phylogenomics reveals the evolutionary origins of lichenization in chlorophyte algae.</title>
        <authorList>
            <person name="Puginier C."/>
            <person name="Libourel C."/>
            <person name="Otte J."/>
            <person name="Skaloud P."/>
            <person name="Haon M."/>
            <person name="Grisel S."/>
            <person name="Petersen M."/>
            <person name="Berrin J.G."/>
            <person name="Delaux P.M."/>
            <person name="Dal Grande F."/>
            <person name="Keller J."/>
        </authorList>
    </citation>
    <scope>NUCLEOTIDE SEQUENCE [LARGE SCALE GENOMIC DNA]</scope>
    <source>
        <strain evidence="8 9">SAG 2043</strain>
    </source>
</reference>
<dbReference type="InterPro" id="IPR003960">
    <property type="entry name" value="ATPase_AAA_CS"/>
</dbReference>
<evidence type="ECO:0000313" key="9">
    <source>
        <dbReference type="Proteomes" id="UP001489004"/>
    </source>
</evidence>
<evidence type="ECO:0000256" key="1">
    <source>
        <dbReference type="ARBA" id="ARBA00001946"/>
    </source>
</evidence>
<keyword evidence="5" id="KW-0547">Nucleotide-binding</keyword>
<dbReference type="PANTHER" id="PTHR23070">
    <property type="entry name" value="BCS1 AAA-TYPE ATPASE"/>
    <property type="match status" value="1"/>
</dbReference>
<dbReference type="GO" id="GO:0005524">
    <property type="term" value="F:ATP binding"/>
    <property type="evidence" value="ECO:0007669"/>
    <property type="project" value="UniProtKB-KW"/>
</dbReference>
<feature type="region of interest" description="Disordered" evidence="6">
    <location>
        <begin position="459"/>
        <end position="480"/>
    </location>
</feature>
<dbReference type="PROSITE" id="PS00674">
    <property type="entry name" value="AAA"/>
    <property type="match status" value="1"/>
</dbReference>
<proteinExistence type="inferred from homology"/>
<evidence type="ECO:0000256" key="3">
    <source>
        <dbReference type="ARBA" id="ARBA00022842"/>
    </source>
</evidence>
<keyword evidence="3" id="KW-0460">Magnesium</keyword>
<gene>
    <name evidence="8" type="ORF">WJX72_001281</name>
</gene>
<dbReference type="Pfam" id="PF25568">
    <property type="entry name" value="AAA_lid_At3g28540"/>
    <property type="match status" value="1"/>
</dbReference>
<dbReference type="InterPro" id="IPR003959">
    <property type="entry name" value="ATPase_AAA_core"/>
</dbReference>
<comment type="catalytic activity">
    <reaction evidence="4">
        <text>ATP + H2O = ADP + phosphate + H(+)</text>
        <dbReference type="Rhea" id="RHEA:13065"/>
        <dbReference type="ChEBI" id="CHEBI:15377"/>
        <dbReference type="ChEBI" id="CHEBI:15378"/>
        <dbReference type="ChEBI" id="CHEBI:30616"/>
        <dbReference type="ChEBI" id="CHEBI:43474"/>
        <dbReference type="ChEBI" id="CHEBI:456216"/>
    </reaction>
</comment>
<dbReference type="Pfam" id="PF14363">
    <property type="entry name" value="AAA_assoc"/>
    <property type="match status" value="1"/>
</dbReference>
<comment type="caution">
    <text evidence="8">The sequence shown here is derived from an EMBL/GenBank/DDBJ whole genome shotgun (WGS) entry which is preliminary data.</text>
</comment>
<dbReference type="InterPro" id="IPR058017">
    <property type="entry name" value="At3g28540-like_C"/>
</dbReference>
<feature type="domain" description="AAA+ ATPase" evidence="7">
    <location>
        <begin position="229"/>
        <end position="384"/>
    </location>
</feature>
<comment type="similarity">
    <text evidence="2">Belongs to the AAA ATPase family. BCS1 subfamily.</text>
</comment>
<dbReference type="GO" id="GO:0016887">
    <property type="term" value="F:ATP hydrolysis activity"/>
    <property type="evidence" value="ECO:0007669"/>
    <property type="project" value="InterPro"/>
</dbReference>
<dbReference type="GO" id="GO:0006950">
    <property type="term" value="P:response to stress"/>
    <property type="evidence" value="ECO:0007669"/>
    <property type="project" value="UniProtKB-ARBA"/>
</dbReference>
<protein>
    <recommendedName>
        <fullName evidence="7">AAA+ ATPase domain-containing protein</fullName>
    </recommendedName>
</protein>
<dbReference type="SMART" id="SM00382">
    <property type="entry name" value="AAA"/>
    <property type="match status" value="1"/>
</dbReference>
<accession>A0AAW1Q112</accession>
<dbReference type="EMBL" id="JALJOR010000007">
    <property type="protein sequence ID" value="KAK9814148.1"/>
    <property type="molecule type" value="Genomic_DNA"/>
</dbReference>
<feature type="compositionally biased region" description="Basic and acidic residues" evidence="6">
    <location>
        <begin position="309"/>
        <end position="329"/>
    </location>
</feature>
<evidence type="ECO:0000259" key="7">
    <source>
        <dbReference type="SMART" id="SM00382"/>
    </source>
</evidence>
<dbReference type="AlphaFoldDB" id="A0AAW1Q112"/>
<sequence>MQALTYLTSLAGGGVLLQSLLPSEYKGYIHLKLLSLLEYVNPYCFVRIPEFDGTKPNALYSEVQAYMGTCTAAANRINLTRSRNGDTAQQTIAENEMLSVNFRGAAMTWTHHVSVPRATIISWQGAGAAQETRYYNLRMARRHRKLLDEYMAHVRKEGKVYERSTRKLQLYTNTSNDRKGQRMWEEFPFKHPASLDTVAMDPADMAAVRKDLDRFVQSAEVYRKAGRAHKRGYFLYGPPGTGKSSLVAAMANHLNFDLYDLELTEVRTNAQLRSLLVQVKDRSILVIEDIDCTISDLEQRPAGRPNRGGRGEGRGDGPDSMRGPKGEDESRVTLSGLLNFTDGLWSSCGSQRIIVFTTNHPEKLDQALLRAGRMDMKIHMSWCRGPAFRVLCRNYLGDKVHPDEAEIAAILDKVDVSPAELAGALMQYHDDPELAMAAVRAVIKQQALTVQAGSAVLPHDSQAGAKHDSSSAADMMQVEQ</sequence>
<evidence type="ECO:0000256" key="4">
    <source>
        <dbReference type="ARBA" id="ARBA00049360"/>
    </source>
</evidence>
<dbReference type="Gene3D" id="6.10.280.40">
    <property type="match status" value="1"/>
</dbReference>
<evidence type="ECO:0000256" key="6">
    <source>
        <dbReference type="SAM" id="MobiDB-lite"/>
    </source>
</evidence>
<comment type="cofactor">
    <cofactor evidence="1">
        <name>Mg(2+)</name>
        <dbReference type="ChEBI" id="CHEBI:18420"/>
    </cofactor>
</comment>
<dbReference type="InterPro" id="IPR003593">
    <property type="entry name" value="AAA+_ATPase"/>
</dbReference>
<keyword evidence="9" id="KW-1185">Reference proteome</keyword>